<dbReference type="RefSeq" id="WP_215787455.1">
    <property type="nucleotide sequence ID" value="NZ_JAHKKG010000004.1"/>
</dbReference>
<comment type="caution">
    <text evidence="1">The sequence shown here is derived from an EMBL/GenBank/DDBJ whole genome shotgun (WGS) entry which is preliminary data.</text>
</comment>
<evidence type="ECO:0008006" key="3">
    <source>
        <dbReference type="Google" id="ProtNLM"/>
    </source>
</evidence>
<evidence type="ECO:0000313" key="1">
    <source>
        <dbReference type="EMBL" id="MBU2664657.1"/>
    </source>
</evidence>
<dbReference type="Proteomes" id="UP001519654">
    <property type="component" value="Unassembled WGS sequence"/>
</dbReference>
<reference evidence="1 2" key="1">
    <citation type="submission" date="2021-06" db="EMBL/GenBank/DDBJ databases">
        <title>Actinoplanes lichenicola sp. nov., and Actinoplanes ovalisporus sp. nov., isolated from lichen in Thailand.</title>
        <authorList>
            <person name="Saeng-In P."/>
            <person name="Kanchanasin P."/>
            <person name="Yuki M."/>
            <person name="Kudo T."/>
            <person name="Ohkuma M."/>
            <person name="Phongsopitanun W."/>
            <person name="Tanasupawat S."/>
        </authorList>
    </citation>
    <scope>NUCLEOTIDE SEQUENCE [LARGE SCALE GENOMIC DNA]</scope>
    <source>
        <strain evidence="1 2">NBRC 110975</strain>
    </source>
</reference>
<sequence>MLDEVLRPAVRVRVTDRGPSGPLVLEVTDAAAIGRLRAALTTTGSTGAYCACHGDLGFDFLDADDRSLAVVGFHHAVTLRWSGWEDGDARLRDGRAVLHWLADQGLPEPLAQEERRRHERSEAQRVEQSWIAAAPPVVRDLAEVAANASHTNGVIPPDLYDRLRERLTAAFPGPLERTGVLLAWYGAGTGRLSGYPVHEAAPAPLLAETPIARIVETLLTHPDDDAIAAGAIRHLRHWKSRPHLKRDLATIPEALRARLNLS</sequence>
<proteinExistence type="predicted"/>
<name>A0ABS5YMI3_9ACTN</name>
<evidence type="ECO:0000313" key="2">
    <source>
        <dbReference type="Proteomes" id="UP001519654"/>
    </source>
</evidence>
<dbReference type="EMBL" id="JAHKKG010000004">
    <property type="protein sequence ID" value="MBU2664657.1"/>
    <property type="molecule type" value="Genomic_DNA"/>
</dbReference>
<gene>
    <name evidence="1" type="ORF">KOI35_14230</name>
</gene>
<keyword evidence="2" id="KW-1185">Reference proteome</keyword>
<protein>
    <recommendedName>
        <fullName evidence="3">DUF4192 family protein</fullName>
    </recommendedName>
</protein>
<accession>A0ABS5YMI3</accession>
<organism evidence="1 2">
    <name type="scientific">Paractinoplanes bogorensis</name>
    <dbReference type="NCBI Taxonomy" id="1610840"/>
    <lineage>
        <taxon>Bacteria</taxon>
        <taxon>Bacillati</taxon>
        <taxon>Actinomycetota</taxon>
        <taxon>Actinomycetes</taxon>
        <taxon>Micromonosporales</taxon>
        <taxon>Micromonosporaceae</taxon>
        <taxon>Paractinoplanes</taxon>
    </lineage>
</organism>